<feature type="transmembrane region" description="Helical" evidence="1">
    <location>
        <begin position="167"/>
        <end position="191"/>
    </location>
</feature>
<evidence type="ECO:0000313" key="3">
    <source>
        <dbReference type="Proteomes" id="UP001168877"/>
    </source>
</evidence>
<reference evidence="2" key="2">
    <citation type="submission" date="2023-06" db="EMBL/GenBank/DDBJ databases">
        <authorList>
            <person name="Swenson N.G."/>
            <person name="Wegrzyn J.L."/>
            <person name="Mcevoy S.L."/>
        </authorList>
    </citation>
    <scope>NUCLEOTIDE SEQUENCE</scope>
    <source>
        <strain evidence="2">NS2018</strain>
        <tissue evidence="2">Leaf</tissue>
    </source>
</reference>
<evidence type="ECO:0000313" key="2">
    <source>
        <dbReference type="EMBL" id="KAK0591468.1"/>
    </source>
</evidence>
<sequence>MEQRYDDPYGLPPHLEKLIGTVKIFLIRFGKQENEYYKSDFVVSAIIDDTLPQSLVDQMQADIPLTPSPMPQIIAATPITSSQSHLTEKTLKTSKDVKRKLFFESKDITPHRQLLLIILPRCDKMEDPDTDTDPESEWIIEECSSKENSGKFRWILNKGLTVGKKMLLIGFVISSAPIILPPLAVVSIIGFSCSVPYGLFLASYACTNKLMSKLLPESLPPHPYLLEYGTVSSTDEQVENENDEYGGEEEDLGVYGDINRDKEEQGTWEEDTSKNVEMRIELVENDQGDEWMVLVGNGYGKNFRNDEQELVDDVNEIVKENEYEEDVGEYVGEDEEETTRISHIEEMGMGMPFEARNYFANVRIECSIDENENDETSKERYAQYVDVIPKEMEPKPVFGDLLALKESDQVLEADKSSGEMSGTTDFGFAENVDVVPMEMQPKPEVGVSGAEISTGEMSGITDVGSNLAEEQKPVACNPSMSQGGRANDNITNVVQQNIRLIRKKEIVLISSNADARKIADETGFDSFDNKNVAAQPYSYEGEHDNNDTVISSQKDVGMASNKAEEKIWEKIEAMRTIVGYKAARQATCLEELKALYFFTGVEPPASFKDPCTDLRFLMSIVGVK</sequence>
<keyword evidence="3" id="KW-1185">Reference proteome</keyword>
<keyword evidence="1" id="KW-0812">Transmembrane</keyword>
<protein>
    <submittedName>
        <fullName evidence="2">Uncharacterized protein</fullName>
    </submittedName>
</protein>
<dbReference type="PANTHER" id="PTHR37198">
    <property type="entry name" value="NUCLEOLIN"/>
    <property type="match status" value="1"/>
</dbReference>
<comment type="caution">
    <text evidence="2">The sequence shown here is derived from an EMBL/GenBank/DDBJ whole genome shotgun (WGS) entry which is preliminary data.</text>
</comment>
<keyword evidence="1" id="KW-1133">Transmembrane helix</keyword>
<evidence type="ECO:0000256" key="1">
    <source>
        <dbReference type="SAM" id="Phobius"/>
    </source>
</evidence>
<accession>A0AA39SH05</accession>
<dbReference type="Proteomes" id="UP001168877">
    <property type="component" value="Unassembled WGS sequence"/>
</dbReference>
<dbReference type="PANTHER" id="PTHR37198:SF1">
    <property type="entry name" value="NUCLEOLIN"/>
    <property type="match status" value="1"/>
</dbReference>
<proteinExistence type="predicted"/>
<reference evidence="2" key="1">
    <citation type="journal article" date="2022" name="Plant J.">
        <title>Strategies of tolerance reflected in two North American maple genomes.</title>
        <authorList>
            <person name="McEvoy S.L."/>
            <person name="Sezen U.U."/>
            <person name="Trouern-Trend A."/>
            <person name="McMahon S.M."/>
            <person name="Schaberg P.G."/>
            <person name="Yang J."/>
            <person name="Wegrzyn J.L."/>
            <person name="Swenson N.G."/>
        </authorList>
    </citation>
    <scope>NUCLEOTIDE SEQUENCE</scope>
    <source>
        <strain evidence="2">NS2018</strain>
    </source>
</reference>
<organism evidence="2 3">
    <name type="scientific">Acer saccharum</name>
    <name type="common">Sugar maple</name>
    <dbReference type="NCBI Taxonomy" id="4024"/>
    <lineage>
        <taxon>Eukaryota</taxon>
        <taxon>Viridiplantae</taxon>
        <taxon>Streptophyta</taxon>
        <taxon>Embryophyta</taxon>
        <taxon>Tracheophyta</taxon>
        <taxon>Spermatophyta</taxon>
        <taxon>Magnoliopsida</taxon>
        <taxon>eudicotyledons</taxon>
        <taxon>Gunneridae</taxon>
        <taxon>Pentapetalae</taxon>
        <taxon>rosids</taxon>
        <taxon>malvids</taxon>
        <taxon>Sapindales</taxon>
        <taxon>Sapindaceae</taxon>
        <taxon>Hippocastanoideae</taxon>
        <taxon>Acereae</taxon>
        <taxon>Acer</taxon>
    </lineage>
</organism>
<dbReference type="AlphaFoldDB" id="A0AA39SH05"/>
<keyword evidence="1" id="KW-0472">Membrane</keyword>
<dbReference type="EMBL" id="JAUESC010000380">
    <property type="protein sequence ID" value="KAK0591468.1"/>
    <property type="molecule type" value="Genomic_DNA"/>
</dbReference>
<gene>
    <name evidence="2" type="ORF">LWI29_002409</name>
</gene>
<name>A0AA39SH05_ACESA</name>